<protein>
    <recommendedName>
        <fullName evidence="5">FAD-binding domain-containing protein</fullName>
    </recommendedName>
</protein>
<dbReference type="SUPFAM" id="SSF51905">
    <property type="entry name" value="FAD/NAD(P)-binding domain"/>
    <property type="match status" value="1"/>
</dbReference>
<gene>
    <name evidence="6" type="ORF">AYL99_06148</name>
</gene>
<dbReference type="PANTHER" id="PTHR46972:SF1">
    <property type="entry name" value="FAD DEPENDENT OXIDOREDUCTASE DOMAIN-CONTAINING PROTEIN"/>
    <property type="match status" value="1"/>
</dbReference>
<evidence type="ECO:0000256" key="1">
    <source>
        <dbReference type="ARBA" id="ARBA00022630"/>
    </source>
</evidence>
<evidence type="ECO:0000256" key="3">
    <source>
        <dbReference type="ARBA" id="ARBA00023002"/>
    </source>
</evidence>
<accession>A0A178ZH91</accession>
<reference evidence="6 7" key="1">
    <citation type="submission" date="2016-04" db="EMBL/GenBank/DDBJ databases">
        <title>Draft genome of Fonsecaea erecta CBS 125763.</title>
        <authorList>
            <person name="Weiss V.A."/>
            <person name="Vicente V.A."/>
            <person name="Raittz R.T."/>
            <person name="Moreno L.F."/>
            <person name="De Souza E.M."/>
            <person name="Pedrosa F.O."/>
            <person name="Steffens M.B."/>
            <person name="Faoro H."/>
            <person name="Tadra-Sfeir M.Z."/>
            <person name="Najafzadeh M.J."/>
            <person name="Felipe M.S."/>
            <person name="Teixeira M."/>
            <person name="Sun J."/>
            <person name="Xi L."/>
            <person name="Gomes R."/>
            <person name="De Azevedo C.M."/>
            <person name="Salgado C.G."/>
            <person name="Da Silva M.B."/>
            <person name="Nascimento M.F."/>
            <person name="Queiroz-Telles F."/>
            <person name="Attili D.S."/>
            <person name="Gorbushina A."/>
        </authorList>
    </citation>
    <scope>NUCLEOTIDE SEQUENCE [LARGE SCALE GENOMIC DNA]</scope>
    <source>
        <strain evidence="6 7">CBS 125763</strain>
    </source>
</reference>
<dbReference type="HAMAP" id="MF_00845">
    <property type="entry name" value="TetX_monooxygenase"/>
    <property type="match status" value="1"/>
</dbReference>
<dbReference type="InterPro" id="IPR002938">
    <property type="entry name" value="FAD-bd"/>
</dbReference>
<feature type="domain" description="FAD-binding" evidence="5">
    <location>
        <begin position="5"/>
        <end position="364"/>
    </location>
</feature>
<organism evidence="6 7">
    <name type="scientific">Fonsecaea erecta</name>
    <dbReference type="NCBI Taxonomy" id="1367422"/>
    <lineage>
        <taxon>Eukaryota</taxon>
        <taxon>Fungi</taxon>
        <taxon>Dikarya</taxon>
        <taxon>Ascomycota</taxon>
        <taxon>Pezizomycotina</taxon>
        <taxon>Eurotiomycetes</taxon>
        <taxon>Chaetothyriomycetidae</taxon>
        <taxon>Chaetothyriales</taxon>
        <taxon>Herpotrichiellaceae</taxon>
        <taxon>Fonsecaea</taxon>
    </lineage>
</organism>
<dbReference type="InterPro" id="IPR043683">
    <property type="entry name" value="TetX_monooxygenase"/>
</dbReference>
<keyword evidence="3" id="KW-0560">Oxidoreductase</keyword>
<comment type="caution">
    <text evidence="6">The sequence shown here is derived from an EMBL/GenBank/DDBJ whole genome shotgun (WGS) entry which is preliminary data.</text>
</comment>
<proteinExistence type="inferred from homology"/>
<keyword evidence="7" id="KW-1185">Reference proteome</keyword>
<dbReference type="RefSeq" id="XP_018692218.1">
    <property type="nucleotide sequence ID" value="XM_018837658.1"/>
</dbReference>
<dbReference type="OrthoDB" id="655030at2759"/>
<dbReference type="AlphaFoldDB" id="A0A178ZH91"/>
<evidence type="ECO:0000259" key="5">
    <source>
        <dbReference type="Pfam" id="PF01494"/>
    </source>
</evidence>
<dbReference type="GO" id="GO:0004497">
    <property type="term" value="F:monooxygenase activity"/>
    <property type="evidence" value="ECO:0007669"/>
    <property type="project" value="UniProtKB-KW"/>
</dbReference>
<dbReference type="PRINTS" id="PR00420">
    <property type="entry name" value="RNGMNOXGNASE"/>
</dbReference>
<dbReference type="Pfam" id="PF01494">
    <property type="entry name" value="FAD_binding_3"/>
    <property type="match status" value="1"/>
</dbReference>
<dbReference type="STRING" id="1367422.A0A178ZH91"/>
<keyword evidence="2" id="KW-0274">FAD</keyword>
<dbReference type="GO" id="GO:0046677">
    <property type="term" value="P:response to antibiotic"/>
    <property type="evidence" value="ECO:0007669"/>
    <property type="project" value="InterPro"/>
</dbReference>
<evidence type="ECO:0000313" key="7">
    <source>
        <dbReference type="Proteomes" id="UP000078343"/>
    </source>
</evidence>
<evidence type="ECO:0000256" key="2">
    <source>
        <dbReference type="ARBA" id="ARBA00022827"/>
    </source>
</evidence>
<dbReference type="Proteomes" id="UP000078343">
    <property type="component" value="Unassembled WGS sequence"/>
</dbReference>
<dbReference type="PANTHER" id="PTHR46972">
    <property type="entry name" value="MONOOXYGENASE ASQM-RELATED"/>
    <property type="match status" value="1"/>
</dbReference>
<dbReference type="GeneID" id="30010316"/>
<dbReference type="Gene3D" id="3.50.50.60">
    <property type="entry name" value="FAD/NAD(P)-binding domain"/>
    <property type="match status" value="1"/>
</dbReference>
<dbReference type="InterPro" id="IPR036188">
    <property type="entry name" value="FAD/NAD-bd_sf"/>
</dbReference>
<evidence type="ECO:0000313" key="6">
    <source>
        <dbReference type="EMBL" id="OAP58851.1"/>
    </source>
</evidence>
<dbReference type="EMBL" id="LVYI01000005">
    <property type="protein sequence ID" value="OAP58851.1"/>
    <property type="molecule type" value="Genomic_DNA"/>
</dbReference>
<dbReference type="GO" id="GO:0071949">
    <property type="term" value="F:FAD binding"/>
    <property type="evidence" value="ECO:0007669"/>
    <property type="project" value="InterPro"/>
</dbReference>
<sequence length="389" mass="43372">MSNIRVAIVGGGPAGLTLARLLQLNNLTCTVFELDNDSFGRDQGGTVDLHPRGGQLALQHAGLTEEFKKLSRPEGEALKLLKYDGTIVYDENTMGNTRTEEYADRPEIDRTKLRELLLNSLKPGTVVWNKKLQSVQKSSSQAGKYDLKFKEGTEEGFDLVVGADGAWSKVRPFLTDQQPYYSGVTAIELWALDFDKKHHWLSEFVGAGNCFMFDEGRAIQAQKLGNNSIRVYAGVRQPEDWLETCGIDWTSPDIAREKLIEQYYSNCSDDLKRVIRDANDKLVPRKMWMLPVGFRWESDAGVTLLGDAAHVMTPFAGVGVNLAMIDSLDLAKAIIGCGGDREKLPEAIKAYEDEMLNRAEQFAKKTYKGLIHHFSADGCDEMAARLRGR</sequence>
<name>A0A178ZH91_9EURO</name>
<keyword evidence="4" id="KW-0503">Monooxygenase</keyword>
<keyword evidence="1" id="KW-0285">Flavoprotein</keyword>
<evidence type="ECO:0000256" key="4">
    <source>
        <dbReference type="ARBA" id="ARBA00023033"/>
    </source>
</evidence>